<dbReference type="AlphaFoldDB" id="A0A1G8V6B9"/>
<proteinExistence type="predicted"/>
<protein>
    <recommendedName>
        <fullName evidence="1">DUF4158 domain-containing protein</fullName>
    </recommendedName>
</protein>
<dbReference type="EMBL" id="FNEJ01000070">
    <property type="protein sequence ID" value="SDJ61539.1"/>
    <property type="molecule type" value="Genomic_DNA"/>
</dbReference>
<accession>A0A1G8V6B9</accession>
<name>A0A1G8V6B9_9RHOB</name>
<reference evidence="2 3" key="1">
    <citation type="submission" date="2016-10" db="EMBL/GenBank/DDBJ databases">
        <authorList>
            <person name="de Groot N.N."/>
        </authorList>
    </citation>
    <scope>NUCLEOTIDE SEQUENCE [LARGE SCALE GENOMIC DNA]</scope>
    <source>
        <strain evidence="2 3">DSM 26424</strain>
    </source>
</reference>
<dbReference type="InterPro" id="IPR025296">
    <property type="entry name" value="DUF4158"/>
</dbReference>
<sequence>MAHRTILTPKQREVLFGLPADEAQLLKHYTLSDEDLDHIGQRRRPRNRLGFALQLCALRYPGRALLPGEVIPVEIADFLAA</sequence>
<evidence type="ECO:0000259" key="1">
    <source>
        <dbReference type="Pfam" id="PF13700"/>
    </source>
</evidence>
<dbReference type="STRING" id="555512.SAMN04487993_10702"/>
<dbReference type="Proteomes" id="UP000199093">
    <property type="component" value="Unassembled WGS sequence"/>
</dbReference>
<organism evidence="2 3">
    <name type="scientific">Salipiger marinus</name>
    <dbReference type="NCBI Taxonomy" id="555512"/>
    <lineage>
        <taxon>Bacteria</taxon>
        <taxon>Pseudomonadati</taxon>
        <taxon>Pseudomonadota</taxon>
        <taxon>Alphaproteobacteria</taxon>
        <taxon>Rhodobacterales</taxon>
        <taxon>Roseobacteraceae</taxon>
        <taxon>Salipiger</taxon>
    </lineage>
</organism>
<gene>
    <name evidence="2" type="ORF">SAMN04487993_10702</name>
</gene>
<evidence type="ECO:0000313" key="3">
    <source>
        <dbReference type="Proteomes" id="UP000199093"/>
    </source>
</evidence>
<keyword evidence="3" id="KW-1185">Reference proteome</keyword>
<evidence type="ECO:0000313" key="2">
    <source>
        <dbReference type="EMBL" id="SDJ61539.1"/>
    </source>
</evidence>
<feature type="domain" description="DUF4158" evidence="1">
    <location>
        <begin position="6"/>
        <end position="80"/>
    </location>
</feature>
<dbReference type="Pfam" id="PF13700">
    <property type="entry name" value="DUF4158"/>
    <property type="match status" value="1"/>
</dbReference>